<keyword evidence="1" id="KW-0805">Transcription regulation</keyword>
<comment type="caution">
    <text evidence="5">The sequence shown here is derived from an EMBL/GenBank/DDBJ whole genome shotgun (WGS) entry which is preliminary data.</text>
</comment>
<dbReference type="PRINTS" id="PR00032">
    <property type="entry name" value="HTHARAC"/>
</dbReference>
<dbReference type="OrthoDB" id="9782503at2"/>
<dbReference type="SMART" id="SM00342">
    <property type="entry name" value="HTH_ARAC"/>
    <property type="match status" value="1"/>
</dbReference>
<dbReference type="SUPFAM" id="SSF46689">
    <property type="entry name" value="Homeodomain-like"/>
    <property type="match status" value="2"/>
</dbReference>
<name>A0A1V4HCA9_9BACL</name>
<dbReference type="STRING" id="1469647.BC351_08015"/>
<keyword evidence="2" id="KW-0238">DNA-binding</keyword>
<dbReference type="EMBL" id="MBTG01000034">
    <property type="protein sequence ID" value="OPH50587.1"/>
    <property type="molecule type" value="Genomic_DNA"/>
</dbReference>
<evidence type="ECO:0000313" key="6">
    <source>
        <dbReference type="Proteomes" id="UP000190626"/>
    </source>
</evidence>
<evidence type="ECO:0000256" key="3">
    <source>
        <dbReference type="ARBA" id="ARBA00023163"/>
    </source>
</evidence>
<dbReference type="PANTHER" id="PTHR47893:SF1">
    <property type="entry name" value="REGULATORY PROTEIN PCHR"/>
    <property type="match status" value="1"/>
</dbReference>
<keyword evidence="3" id="KW-0804">Transcription</keyword>
<dbReference type="GO" id="GO:0003700">
    <property type="term" value="F:DNA-binding transcription factor activity"/>
    <property type="evidence" value="ECO:0007669"/>
    <property type="project" value="InterPro"/>
</dbReference>
<dbReference type="Pfam" id="PF12833">
    <property type="entry name" value="HTH_18"/>
    <property type="match status" value="1"/>
</dbReference>
<dbReference type="PANTHER" id="PTHR47893">
    <property type="entry name" value="REGULATORY PROTEIN PCHR"/>
    <property type="match status" value="1"/>
</dbReference>
<dbReference type="PROSITE" id="PS01124">
    <property type="entry name" value="HTH_ARAC_FAMILY_2"/>
    <property type="match status" value="1"/>
</dbReference>
<dbReference type="InterPro" id="IPR053142">
    <property type="entry name" value="PchR_regulatory_protein"/>
</dbReference>
<evidence type="ECO:0000259" key="4">
    <source>
        <dbReference type="PROSITE" id="PS01124"/>
    </source>
</evidence>
<dbReference type="AlphaFoldDB" id="A0A1V4HCA9"/>
<reference evidence="6" key="1">
    <citation type="submission" date="2016-07" db="EMBL/GenBank/DDBJ databases">
        <authorList>
            <person name="Florea S."/>
            <person name="Webb J.S."/>
            <person name="Jaromczyk J."/>
            <person name="Schardl C.L."/>
        </authorList>
    </citation>
    <scope>NUCLEOTIDE SEQUENCE [LARGE SCALE GENOMIC DNA]</scope>
    <source>
        <strain evidence="6">CY1</strain>
    </source>
</reference>
<dbReference type="Proteomes" id="UP000190626">
    <property type="component" value="Unassembled WGS sequence"/>
</dbReference>
<sequence>MTDFHQNFNLFFDGLEMPRQHRSRSEQMQLHSQMGEGEIRRFVPREDIEVVISDFTFHRNRKLLFGTQTAMVELNYCLQGKREIHVGGAQYEFVPGICSLQFMNEVDVEFQFNGNHPYLMLGIGIPVATFHHYMEEVGGTRSFDFFEIMGQRSFHMFQETIDPAASVILQRVLQSAQSYGTKNVEMECRVLELISMAFQSFLIDGDASNAKLPKRDWHKIREARDIIVERMTDPPTLIELSRMIGLNDCKLKKGFKELYGTTVFGYLRDKRLEKAYHLLQQGMLNVTETSCEVGYSNCSYFSEVFREKYGVNPGEFIRHSTSRRDSDNSIECQ</sequence>
<dbReference type="Gene3D" id="1.10.10.60">
    <property type="entry name" value="Homeodomain-like"/>
    <property type="match status" value="2"/>
</dbReference>
<evidence type="ECO:0000313" key="5">
    <source>
        <dbReference type="EMBL" id="OPH50587.1"/>
    </source>
</evidence>
<feature type="domain" description="HTH araC/xylS-type" evidence="4">
    <location>
        <begin position="221"/>
        <end position="319"/>
    </location>
</feature>
<dbReference type="InterPro" id="IPR020449">
    <property type="entry name" value="Tscrpt_reg_AraC-type_HTH"/>
</dbReference>
<accession>A0A1V4HCA9</accession>
<keyword evidence="6" id="KW-1185">Reference proteome</keyword>
<protein>
    <submittedName>
        <fullName evidence="5">AraC family transcriptional regulator</fullName>
    </submittedName>
</protein>
<gene>
    <name evidence="5" type="ORF">BC351_08015</name>
</gene>
<evidence type="ECO:0000256" key="1">
    <source>
        <dbReference type="ARBA" id="ARBA00023015"/>
    </source>
</evidence>
<dbReference type="InterPro" id="IPR018060">
    <property type="entry name" value="HTH_AraC"/>
</dbReference>
<proteinExistence type="predicted"/>
<evidence type="ECO:0000256" key="2">
    <source>
        <dbReference type="ARBA" id="ARBA00023125"/>
    </source>
</evidence>
<dbReference type="GO" id="GO:0043565">
    <property type="term" value="F:sequence-specific DNA binding"/>
    <property type="evidence" value="ECO:0007669"/>
    <property type="project" value="InterPro"/>
</dbReference>
<organism evidence="5 6">
    <name type="scientific">Paenibacillus ferrarius</name>
    <dbReference type="NCBI Taxonomy" id="1469647"/>
    <lineage>
        <taxon>Bacteria</taxon>
        <taxon>Bacillati</taxon>
        <taxon>Bacillota</taxon>
        <taxon>Bacilli</taxon>
        <taxon>Bacillales</taxon>
        <taxon>Paenibacillaceae</taxon>
        <taxon>Paenibacillus</taxon>
    </lineage>
</organism>
<dbReference type="InterPro" id="IPR009057">
    <property type="entry name" value="Homeodomain-like_sf"/>
</dbReference>
<dbReference type="RefSeq" id="WP_079417825.1">
    <property type="nucleotide sequence ID" value="NZ_MBTG01000034.1"/>
</dbReference>